<keyword evidence="2" id="KW-1185">Reference proteome</keyword>
<dbReference type="SUPFAM" id="SSF54001">
    <property type="entry name" value="Cysteine proteinases"/>
    <property type="match status" value="1"/>
</dbReference>
<evidence type="ECO:0000313" key="2">
    <source>
        <dbReference type="Proteomes" id="UP001319060"/>
    </source>
</evidence>
<dbReference type="Proteomes" id="UP001319060">
    <property type="component" value="Unassembled WGS sequence"/>
</dbReference>
<proteinExistence type="predicted"/>
<comment type="caution">
    <text evidence="1">The sequence shown here is derived from an EMBL/GenBank/DDBJ whole genome shotgun (WGS) entry which is preliminary data.</text>
</comment>
<dbReference type="EMBL" id="JAFHKS010000040">
    <property type="protein sequence ID" value="MBN3544123.1"/>
    <property type="molecule type" value="Genomic_DNA"/>
</dbReference>
<gene>
    <name evidence="1" type="ORF">JYA64_02310</name>
</gene>
<protein>
    <recommendedName>
        <fullName evidence="3">Permuted papain-like amidase enzyme, YaeF/YiiX, C92 family</fullName>
    </recommendedName>
</protein>
<reference evidence="1 2" key="1">
    <citation type="submission" date="2021-01" db="EMBL/GenBank/DDBJ databases">
        <title>Genome Sequencing of Type Strains.</title>
        <authorList>
            <person name="Lemaire J.F."/>
            <person name="Inderbitzin P."/>
            <person name="Collins S.B."/>
            <person name="Wespe N."/>
            <person name="Knight-Connoni V."/>
        </authorList>
    </citation>
    <scope>NUCLEOTIDE SEQUENCE [LARGE SCALE GENOMIC DNA]</scope>
    <source>
        <strain evidence="1 2">DSM 14730</strain>
    </source>
</reference>
<name>A0ABS2Z9X6_9BACL</name>
<evidence type="ECO:0008006" key="3">
    <source>
        <dbReference type="Google" id="ProtNLM"/>
    </source>
</evidence>
<evidence type="ECO:0000313" key="1">
    <source>
        <dbReference type="EMBL" id="MBN3544123.1"/>
    </source>
</evidence>
<organism evidence="1 2">
    <name type="scientific">Fictibacillus barbaricus</name>
    <dbReference type="NCBI Taxonomy" id="182136"/>
    <lineage>
        <taxon>Bacteria</taxon>
        <taxon>Bacillati</taxon>
        <taxon>Bacillota</taxon>
        <taxon>Bacilli</taxon>
        <taxon>Bacillales</taxon>
        <taxon>Fictibacillaceae</taxon>
        <taxon>Fictibacillus</taxon>
    </lineage>
</organism>
<accession>A0ABS2Z9X6</accession>
<dbReference type="RefSeq" id="WP_188404288.1">
    <property type="nucleotide sequence ID" value="NZ_BMCE01000004.1"/>
</dbReference>
<sequence>MEIYIVLTDTKTLFTKVISKFTNHPLNHASISFDKKLIDVYSFGRKEPNNPFIGGFVKENMQNKLFKRSYCKVYRCKVTPFQYKLMQSYILRIEKEQKNFKYNFRGLFGVILNKEFEQKNAFFCSEFVAKVLNVGGIPIIKKSDSLMTPYDISCSTDLHLFYQGPLIEYPFYSQTDHVPSSDFTPISQSI</sequence>
<dbReference type="Gene3D" id="3.90.1720.10">
    <property type="entry name" value="endopeptidase domain like (from Nostoc punctiforme)"/>
    <property type="match status" value="1"/>
</dbReference>
<dbReference type="InterPro" id="IPR038765">
    <property type="entry name" value="Papain-like_cys_pep_sf"/>
</dbReference>